<evidence type="ECO:0000256" key="4">
    <source>
        <dbReference type="ARBA" id="ARBA00022478"/>
    </source>
</evidence>
<feature type="domain" description="DNA-directed RNA polymerase RpoA/D/Rpb3-type" evidence="13">
    <location>
        <begin position="27"/>
        <end position="237"/>
    </location>
</feature>
<evidence type="ECO:0000259" key="13">
    <source>
        <dbReference type="SMART" id="SM00662"/>
    </source>
</evidence>
<evidence type="ECO:0000256" key="10">
    <source>
        <dbReference type="ARBA" id="ARBA00048552"/>
    </source>
</evidence>
<name>A0A0E2BJW3_9LEPT</name>
<dbReference type="InterPro" id="IPR036603">
    <property type="entry name" value="RBP11-like"/>
</dbReference>
<dbReference type="GO" id="GO:0006351">
    <property type="term" value="P:DNA-templated transcription"/>
    <property type="evidence" value="ECO:0007669"/>
    <property type="project" value="UniProtKB-UniRule"/>
</dbReference>
<dbReference type="EMBL" id="AHON02000014">
    <property type="protein sequence ID" value="EKO35277.1"/>
    <property type="molecule type" value="Genomic_DNA"/>
</dbReference>
<accession>A0A0E2BJW3</accession>
<dbReference type="Pfam" id="PF01193">
    <property type="entry name" value="RNA_pol_L"/>
    <property type="match status" value="1"/>
</dbReference>
<dbReference type="SUPFAM" id="SSF47789">
    <property type="entry name" value="C-terminal domain of RNA polymerase alpha subunit"/>
    <property type="match status" value="1"/>
</dbReference>
<keyword evidence="4 11" id="KW-0240">DNA-directed RNA polymerase</keyword>
<keyword evidence="15" id="KW-1185">Reference proteome</keyword>
<dbReference type="GO" id="GO:0000428">
    <property type="term" value="C:DNA-directed RNA polymerase complex"/>
    <property type="evidence" value="ECO:0007669"/>
    <property type="project" value="UniProtKB-KW"/>
</dbReference>
<comment type="subunit">
    <text evidence="11">Homodimer. The RNAP catalytic core consists of 2 alpha, 1 beta, 1 beta' and 1 omega subunit. When a sigma factor is associated with the core the holoenzyme is formed, which can initiate transcription.</text>
</comment>
<evidence type="ECO:0000256" key="9">
    <source>
        <dbReference type="ARBA" id="ARBA00033070"/>
    </source>
</evidence>
<dbReference type="FunFam" id="2.170.120.12:FF:000001">
    <property type="entry name" value="DNA-directed RNA polymerase subunit alpha"/>
    <property type="match status" value="1"/>
</dbReference>
<comment type="catalytic activity">
    <reaction evidence="10 11">
        <text>RNA(n) + a ribonucleoside 5'-triphosphate = RNA(n+1) + diphosphate</text>
        <dbReference type="Rhea" id="RHEA:21248"/>
        <dbReference type="Rhea" id="RHEA-COMP:14527"/>
        <dbReference type="Rhea" id="RHEA-COMP:17342"/>
        <dbReference type="ChEBI" id="CHEBI:33019"/>
        <dbReference type="ChEBI" id="CHEBI:61557"/>
        <dbReference type="ChEBI" id="CHEBI:140395"/>
        <dbReference type="EC" id="2.7.7.6"/>
    </reaction>
</comment>
<dbReference type="AlphaFoldDB" id="A0A0E2BJW3"/>
<keyword evidence="12" id="KW-0175">Coiled coil</keyword>
<organism evidence="14 15">
    <name type="scientific">Leptospira santarosai str. MOR084</name>
    <dbReference type="NCBI Taxonomy" id="1049984"/>
    <lineage>
        <taxon>Bacteria</taxon>
        <taxon>Pseudomonadati</taxon>
        <taxon>Spirochaetota</taxon>
        <taxon>Spirochaetia</taxon>
        <taxon>Leptospirales</taxon>
        <taxon>Leptospiraceae</taxon>
        <taxon>Leptospira</taxon>
    </lineage>
</organism>
<evidence type="ECO:0000256" key="6">
    <source>
        <dbReference type="ARBA" id="ARBA00022695"/>
    </source>
</evidence>
<dbReference type="FunFam" id="1.10.150.20:FF:000047">
    <property type="entry name" value="DNA-directed RNA polymerase subunit alpha"/>
    <property type="match status" value="1"/>
</dbReference>
<dbReference type="Gene3D" id="2.170.120.12">
    <property type="entry name" value="DNA-directed RNA polymerase, insert domain"/>
    <property type="match status" value="1"/>
</dbReference>
<dbReference type="HAMAP" id="MF_00059">
    <property type="entry name" value="RNApol_bact_RpoA"/>
    <property type="match status" value="1"/>
</dbReference>
<comment type="similarity">
    <text evidence="1 11">Belongs to the RNA polymerase alpha chain family.</text>
</comment>
<dbReference type="GO" id="GO:0005737">
    <property type="term" value="C:cytoplasm"/>
    <property type="evidence" value="ECO:0007669"/>
    <property type="project" value="UniProtKB-ARBA"/>
</dbReference>
<protein>
    <recommendedName>
        <fullName evidence="3 11">DNA-directed RNA polymerase subunit alpha</fullName>
        <shortName evidence="11">RNAP subunit alpha</shortName>
        <ecNumber evidence="2 11">2.7.7.6</ecNumber>
    </recommendedName>
    <alternativeName>
        <fullName evidence="9 11">RNA polymerase subunit alpha</fullName>
    </alternativeName>
    <alternativeName>
        <fullName evidence="8 11">Transcriptase subunit alpha</fullName>
    </alternativeName>
</protein>
<dbReference type="NCBIfam" id="TIGR02027">
    <property type="entry name" value="rpoA"/>
    <property type="match status" value="1"/>
</dbReference>
<dbReference type="Pfam" id="PF01000">
    <property type="entry name" value="RNA_pol_A_bac"/>
    <property type="match status" value="1"/>
</dbReference>
<dbReference type="Gene3D" id="3.30.1360.10">
    <property type="entry name" value="RNA polymerase, RBP11-like subunit"/>
    <property type="match status" value="1"/>
</dbReference>
<evidence type="ECO:0000256" key="12">
    <source>
        <dbReference type="SAM" id="Coils"/>
    </source>
</evidence>
<feature type="region of interest" description="Alpha N-terminal domain (alpha-NTD)" evidence="11">
    <location>
        <begin position="1"/>
        <end position="238"/>
    </location>
</feature>
<evidence type="ECO:0000256" key="7">
    <source>
        <dbReference type="ARBA" id="ARBA00023163"/>
    </source>
</evidence>
<dbReference type="NCBIfam" id="NF003519">
    <property type="entry name" value="PRK05182.2-5"/>
    <property type="match status" value="1"/>
</dbReference>
<dbReference type="InterPro" id="IPR011263">
    <property type="entry name" value="DNA-dir_RNA_pol_RpoA/D/Rpb3"/>
</dbReference>
<feature type="coiled-coil region" evidence="12">
    <location>
        <begin position="234"/>
        <end position="261"/>
    </location>
</feature>
<dbReference type="EC" id="2.7.7.6" evidence="2 11"/>
<comment type="domain">
    <text evidence="11">The N-terminal domain is essential for RNAP assembly and basal transcription, whereas the C-terminal domain is involved in interaction with transcriptional regulators and with upstream promoter elements.</text>
</comment>
<comment type="caution">
    <text evidence="14">The sequence shown here is derived from an EMBL/GenBank/DDBJ whole genome shotgun (WGS) entry which is preliminary data.</text>
</comment>
<evidence type="ECO:0000256" key="1">
    <source>
        <dbReference type="ARBA" id="ARBA00007123"/>
    </source>
</evidence>
<keyword evidence="6 11" id="KW-0548">Nucleotidyltransferase</keyword>
<evidence type="ECO:0000256" key="2">
    <source>
        <dbReference type="ARBA" id="ARBA00012418"/>
    </source>
</evidence>
<dbReference type="CDD" id="cd06928">
    <property type="entry name" value="RNAP_alpha_NTD"/>
    <property type="match status" value="1"/>
</dbReference>
<evidence type="ECO:0000256" key="11">
    <source>
        <dbReference type="HAMAP-Rule" id="MF_00059"/>
    </source>
</evidence>
<sequence length="325" mass="36705">MSLKSLLKGFKRPKKIEFNTEANTPNYGKFVAEPFERGFATTIGNSLRRTLMSSIEGAAISAIRIEGVNHEFSFIEGVAEDVTRIILNLKQVRIKYEPEEKDQSKIIHLELKGAGYFRAGDLAVDSSIEIMNPDLHIATLNEDANLVMDLEIQRGRGYVPAEEKKKDIEVLGTIPVDSIFSPVQKVVFEVSETRVAQRSDYEKLTLEVWTDGSVSPDDAVAQAAKILKEHLTVFINFEEELEEDDDELDEADEKLKASLSKHVEELELSVRSLNVLRSLEIDFIGDLVKRSEEEMSKSKHYSDQCLQELKAKLFTLGLSFGMRDF</sequence>
<keyword evidence="7 11" id="KW-0804">Transcription</keyword>
<dbReference type="GeneID" id="29741467"/>
<dbReference type="SUPFAM" id="SSF55257">
    <property type="entry name" value="RBP11-like subunits of RNA polymerase"/>
    <property type="match status" value="1"/>
</dbReference>
<dbReference type="NCBIfam" id="NF003513">
    <property type="entry name" value="PRK05182.1-2"/>
    <property type="match status" value="1"/>
</dbReference>
<evidence type="ECO:0000313" key="15">
    <source>
        <dbReference type="Proteomes" id="UP000006329"/>
    </source>
</evidence>
<dbReference type="InterPro" id="IPR036643">
    <property type="entry name" value="RNApol_insert_sf"/>
</dbReference>
<dbReference type="InterPro" id="IPR011260">
    <property type="entry name" value="RNAP_asu_C"/>
</dbReference>
<comment type="function">
    <text evidence="11">DNA-dependent RNA polymerase catalyzes the transcription of DNA into RNA using the four ribonucleoside triphosphates as substrates.</text>
</comment>
<evidence type="ECO:0000256" key="3">
    <source>
        <dbReference type="ARBA" id="ARBA00015972"/>
    </source>
</evidence>
<evidence type="ECO:0000256" key="8">
    <source>
        <dbReference type="ARBA" id="ARBA00032524"/>
    </source>
</evidence>
<dbReference type="Gene3D" id="1.10.150.20">
    <property type="entry name" value="5' to 3' exonuclease, C-terminal subdomain"/>
    <property type="match status" value="1"/>
</dbReference>
<dbReference type="InterPro" id="IPR011773">
    <property type="entry name" value="DNA-dir_RpoA"/>
</dbReference>
<dbReference type="Proteomes" id="UP000006329">
    <property type="component" value="Unassembled WGS sequence"/>
</dbReference>
<dbReference type="Pfam" id="PF03118">
    <property type="entry name" value="RNA_pol_A_CTD"/>
    <property type="match status" value="1"/>
</dbReference>
<dbReference type="GO" id="GO:0003677">
    <property type="term" value="F:DNA binding"/>
    <property type="evidence" value="ECO:0007669"/>
    <property type="project" value="UniProtKB-UniRule"/>
</dbReference>
<evidence type="ECO:0000256" key="5">
    <source>
        <dbReference type="ARBA" id="ARBA00022679"/>
    </source>
</evidence>
<proteinExistence type="inferred from homology"/>
<dbReference type="SMART" id="SM00662">
    <property type="entry name" value="RPOLD"/>
    <property type="match status" value="1"/>
</dbReference>
<reference evidence="14" key="1">
    <citation type="submission" date="2012-10" db="EMBL/GenBank/DDBJ databases">
        <authorList>
            <person name="Harkins D.M."/>
            <person name="Durkin A.S."/>
            <person name="Brinkac L.M."/>
            <person name="Haft D.H."/>
            <person name="Selengut J.D."/>
            <person name="Sanka R."/>
            <person name="DePew J."/>
            <person name="Purushe J."/>
            <person name="Matthias M.A."/>
            <person name="Vinetz J.M."/>
            <person name="Sutton G.G."/>
            <person name="Nierman W.C."/>
            <person name="Fouts D.E."/>
        </authorList>
    </citation>
    <scope>NUCLEOTIDE SEQUENCE [LARGE SCALE GENOMIC DNA]</scope>
    <source>
        <strain evidence="14">MOR084</strain>
    </source>
</reference>
<feature type="region of interest" description="Alpha C-terminal domain (alpha-CTD)" evidence="11">
    <location>
        <begin position="255"/>
        <end position="325"/>
    </location>
</feature>
<dbReference type="GO" id="GO:0046983">
    <property type="term" value="F:protein dimerization activity"/>
    <property type="evidence" value="ECO:0007669"/>
    <property type="project" value="InterPro"/>
</dbReference>
<evidence type="ECO:0000313" key="14">
    <source>
        <dbReference type="EMBL" id="EKO35277.1"/>
    </source>
</evidence>
<dbReference type="GO" id="GO:0003899">
    <property type="term" value="F:DNA-directed RNA polymerase activity"/>
    <property type="evidence" value="ECO:0007669"/>
    <property type="project" value="UniProtKB-UniRule"/>
</dbReference>
<dbReference type="RefSeq" id="WP_004457675.1">
    <property type="nucleotide sequence ID" value="NZ_AHON02000014.1"/>
</dbReference>
<gene>
    <name evidence="11 14" type="primary">rpoA</name>
    <name evidence="14" type="ORF">LEP1GSC179_2034</name>
</gene>
<keyword evidence="5 11" id="KW-0808">Transferase</keyword>
<dbReference type="InterPro" id="IPR011262">
    <property type="entry name" value="DNA-dir_RNA_pol_insert"/>
</dbReference>
<dbReference type="SUPFAM" id="SSF56553">
    <property type="entry name" value="Insert subdomain of RNA polymerase alpha subunit"/>
    <property type="match status" value="1"/>
</dbReference>